<evidence type="ECO:0000313" key="1">
    <source>
        <dbReference type="EMBL" id="KOX95491.1"/>
    </source>
</evidence>
<organism evidence="1 2">
    <name type="scientific">Halorubrum tropicale</name>
    <dbReference type="NCBI Taxonomy" id="1765655"/>
    <lineage>
        <taxon>Archaea</taxon>
        <taxon>Methanobacteriati</taxon>
        <taxon>Methanobacteriota</taxon>
        <taxon>Stenosarchaea group</taxon>
        <taxon>Halobacteria</taxon>
        <taxon>Halobacteriales</taxon>
        <taxon>Haloferacaceae</taxon>
        <taxon>Halorubrum</taxon>
    </lineage>
</organism>
<dbReference type="InterPro" id="IPR007325">
    <property type="entry name" value="KFase/CYL"/>
</dbReference>
<dbReference type="STRING" id="1765655.AMR74_15220"/>
<dbReference type="InterPro" id="IPR037175">
    <property type="entry name" value="KFase_sf"/>
</dbReference>
<dbReference type="GO" id="GO:0019441">
    <property type="term" value="P:L-tryptophan catabolic process to kynurenine"/>
    <property type="evidence" value="ECO:0007669"/>
    <property type="project" value="InterPro"/>
</dbReference>
<dbReference type="SUPFAM" id="SSF102198">
    <property type="entry name" value="Putative cyclase"/>
    <property type="match status" value="1"/>
</dbReference>
<dbReference type="GO" id="GO:0004061">
    <property type="term" value="F:arylformamidase activity"/>
    <property type="evidence" value="ECO:0007669"/>
    <property type="project" value="InterPro"/>
</dbReference>
<dbReference type="Proteomes" id="UP000037747">
    <property type="component" value="Unassembled WGS sequence"/>
</dbReference>
<dbReference type="AlphaFoldDB" id="A0A0M9AQN0"/>
<keyword evidence="2" id="KW-1185">Reference proteome</keyword>
<dbReference type="EMBL" id="LIST01000007">
    <property type="protein sequence ID" value="KOX95491.1"/>
    <property type="molecule type" value="Genomic_DNA"/>
</dbReference>
<name>A0A0M9AQN0_9EURY</name>
<gene>
    <name evidence="1" type="ORF">AMR74_15220</name>
</gene>
<dbReference type="Pfam" id="PF04199">
    <property type="entry name" value="Cyclase"/>
    <property type="match status" value="1"/>
</dbReference>
<protein>
    <submittedName>
        <fullName evidence="1">Cyclase</fullName>
    </submittedName>
</protein>
<sequence length="228" mass="25375">MTLIDLSHSFEDGMPGFRLEDENGTETEYTAEIHPLFTHEESRSKYEGEAAFEVTEIQFQTSVGTYLDAPYHRYPDGRDISELEIDELVLPGIVVDARGLAPGEQLTEAALPPEASLAGKAVLFDFGWSQYWGSEKYRSYPYLSESVIETLIEANVALVGVDTINIDDHRDPARPAHSQLLAEEILIVENLRNLTQLPESGFRLFAVPIKAVETAAMPVRAFAEVSEN</sequence>
<reference evidence="1 2" key="1">
    <citation type="submission" date="2015-08" db="EMBL/GenBank/DDBJ databases">
        <title>Genomes of Isolates from Cabo Rojo, PR.</title>
        <authorList>
            <person name="Sanchez-Nieves R.L."/>
            <person name="Montalvo-Rodriguez R."/>
        </authorList>
    </citation>
    <scope>NUCLEOTIDE SEQUENCE [LARGE SCALE GENOMIC DNA]</scope>
    <source>
        <strain evidence="1 2">5</strain>
    </source>
</reference>
<evidence type="ECO:0000313" key="2">
    <source>
        <dbReference type="Proteomes" id="UP000037747"/>
    </source>
</evidence>
<dbReference type="PANTHER" id="PTHR31118">
    <property type="entry name" value="CYCLASE-LIKE PROTEIN 2"/>
    <property type="match status" value="1"/>
</dbReference>
<proteinExistence type="predicted"/>
<dbReference type="RefSeq" id="WP_053772896.1">
    <property type="nucleotide sequence ID" value="NZ_LIST01000007.1"/>
</dbReference>
<accession>A0A0M9AQN0</accession>
<dbReference type="OrthoDB" id="9014at2157"/>
<dbReference type="PANTHER" id="PTHR31118:SF12">
    <property type="entry name" value="CYCLASE-LIKE PROTEIN 2"/>
    <property type="match status" value="1"/>
</dbReference>
<comment type="caution">
    <text evidence="1">The sequence shown here is derived from an EMBL/GenBank/DDBJ whole genome shotgun (WGS) entry which is preliminary data.</text>
</comment>
<dbReference type="Gene3D" id="3.50.30.50">
    <property type="entry name" value="Putative cyclase"/>
    <property type="match status" value="1"/>
</dbReference>
<dbReference type="PATRIC" id="fig|1705389.3.peg.2270"/>